<dbReference type="Pfam" id="PF09826">
    <property type="entry name" value="Beta_propel"/>
    <property type="match status" value="1"/>
</dbReference>
<accession>A0A921NZD0</accession>
<evidence type="ECO:0000256" key="1">
    <source>
        <dbReference type="SAM" id="SignalP"/>
    </source>
</evidence>
<keyword evidence="3" id="KW-1185">Reference proteome</keyword>
<feature type="chain" id="PRO_5037021154" description="Beta propeller domain-containing protein" evidence="1">
    <location>
        <begin position="26"/>
        <end position="621"/>
    </location>
</feature>
<protein>
    <recommendedName>
        <fullName evidence="4">Beta propeller domain-containing protein</fullName>
    </recommendedName>
</protein>
<comment type="caution">
    <text evidence="2">The sequence shown here is derived from an EMBL/GenBank/DDBJ whole genome shotgun (WGS) entry which is preliminary data.</text>
</comment>
<dbReference type="Proteomes" id="UP000717981">
    <property type="component" value="Unassembled WGS sequence"/>
</dbReference>
<keyword evidence="1" id="KW-0732">Signal</keyword>
<name>A0A921NZD0_9GAMM</name>
<proteinExistence type="predicted"/>
<dbReference type="PROSITE" id="PS51257">
    <property type="entry name" value="PROKAR_LIPOPROTEIN"/>
    <property type="match status" value="1"/>
</dbReference>
<gene>
    <name evidence="2" type="ORF">CR938_04080</name>
</gene>
<organism evidence="2 3">
    <name type="scientific">Pseudoxanthomonas taiwanensis</name>
    <dbReference type="NCBI Taxonomy" id="176598"/>
    <lineage>
        <taxon>Bacteria</taxon>
        <taxon>Pseudomonadati</taxon>
        <taxon>Pseudomonadota</taxon>
        <taxon>Gammaproteobacteria</taxon>
        <taxon>Lysobacterales</taxon>
        <taxon>Lysobacteraceae</taxon>
        <taxon>Pseudoxanthomonas</taxon>
    </lineage>
</organism>
<evidence type="ECO:0000313" key="2">
    <source>
        <dbReference type="EMBL" id="KAF1689916.1"/>
    </source>
</evidence>
<dbReference type="EMBL" id="PDWK01000013">
    <property type="protein sequence ID" value="KAF1689916.1"/>
    <property type="molecule type" value="Genomic_DNA"/>
</dbReference>
<dbReference type="InterPro" id="IPR019198">
    <property type="entry name" value="Beta_propeller_containing"/>
</dbReference>
<dbReference type="OrthoDB" id="7439267at2"/>
<dbReference type="RefSeq" id="WP_162123787.1">
    <property type="nucleotide sequence ID" value="NZ_PDWK01000013.1"/>
</dbReference>
<dbReference type="AlphaFoldDB" id="A0A921NZD0"/>
<reference evidence="2" key="1">
    <citation type="submission" date="2017-10" db="EMBL/GenBank/DDBJ databases">
        <title>Whole genome sequencing of members of genus Pseudoxanthomonas.</title>
        <authorList>
            <person name="Kumar S."/>
            <person name="Bansal K."/>
            <person name="Kaur A."/>
            <person name="Patil P."/>
            <person name="Sharma S."/>
            <person name="Patil P.B."/>
        </authorList>
    </citation>
    <scope>NUCLEOTIDE SEQUENCE</scope>
    <source>
        <strain evidence="2">DSM 22914</strain>
    </source>
</reference>
<evidence type="ECO:0000313" key="3">
    <source>
        <dbReference type="Proteomes" id="UP000717981"/>
    </source>
</evidence>
<feature type="signal peptide" evidence="1">
    <location>
        <begin position="1"/>
        <end position="25"/>
    </location>
</feature>
<sequence length="621" mass="66650">MPARTIVIAALGLVLACAAAMPAAAADTPAPRAGLRAFADEAELDRLLRHWQAKAEEEQRSRRRLSALPMPAAPAPAAAPMPAPAAAAESITNVQTAGVDEGGIVNRHGDHLIVLRRGRLFTVRIGAARLEPVAHVDAFPPGAQAHGDWYDELLVAGDTVVVVGYSYRRGGTEIGLFDIDAGGHLAWRASYHLRSSDYYSAGNYATRLVGDTLVLYTPQHFGPWGRPMKERLPALRRWQAKDAGEFRRILPATRIFRTDDPLDPFGDGVALHTVTTCDLARPELECTATAVLGPPGRVFYVSQDSVFVWTTARARGTGPGRSAVFRIPLDGATPTALKTTGGPVDQLSFLQGEDGHLNVLLRADSAGEGMWAGRLQRGELALLRVPLDLFGDGTTAAPASAYRSLPAPPGGPLSNRFIGDWLVYGQAARHPGWGRGSGDGGRAYALRHADAAAAVREIPLRHGVERIEAMGRDAVLVGNAGDDLLFSSLRLDRDASLAGVYVHPGARQAESRTHGFFYRPTGTDQGMVGLPVLRGRGAAVAFLRNAALRLQGLGQLEARPAGDQDDGCQASCVDWYGNARPIFVGERVFALMGYELVEGHVRDGRIDERRRLDFTPPTRAR</sequence>
<evidence type="ECO:0008006" key="4">
    <source>
        <dbReference type="Google" id="ProtNLM"/>
    </source>
</evidence>